<feature type="chain" id="PRO_5021842562" evidence="1">
    <location>
        <begin position="21"/>
        <end position="495"/>
    </location>
</feature>
<evidence type="ECO:0000313" key="2">
    <source>
        <dbReference type="EMBL" id="GEP43207.1"/>
    </source>
</evidence>
<organism evidence="2 3">
    <name type="scientific">Brevifollis gellanilyticus</name>
    <dbReference type="NCBI Taxonomy" id="748831"/>
    <lineage>
        <taxon>Bacteria</taxon>
        <taxon>Pseudomonadati</taxon>
        <taxon>Verrucomicrobiota</taxon>
        <taxon>Verrucomicrobiia</taxon>
        <taxon>Verrucomicrobiales</taxon>
        <taxon>Verrucomicrobiaceae</taxon>
    </lineage>
</organism>
<dbReference type="AlphaFoldDB" id="A0A512M8Y9"/>
<protein>
    <submittedName>
        <fullName evidence="2">Uncharacterized protein</fullName>
    </submittedName>
</protein>
<dbReference type="SUPFAM" id="SSF75005">
    <property type="entry name" value="Arabinanase/levansucrase/invertase"/>
    <property type="match status" value="2"/>
</dbReference>
<keyword evidence="3" id="KW-1185">Reference proteome</keyword>
<reference evidence="2 3" key="1">
    <citation type="submission" date="2019-07" db="EMBL/GenBank/DDBJ databases">
        <title>Whole genome shotgun sequence of Brevifollis gellanilyticus NBRC 108608.</title>
        <authorList>
            <person name="Hosoyama A."/>
            <person name="Uohara A."/>
            <person name="Ohji S."/>
            <person name="Ichikawa N."/>
        </authorList>
    </citation>
    <scope>NUCLEOTIDE SEQUENCE [LARGE SCALE GENOMIC DNA]</scope>
    <source>
        <strain evidence="2 3">NBRC 108608</strain>
    </source>
</reference>
<dbReference type="RefSeq" id="WP_146850782.1">
    <property type="nucleotide sequence ID" value="NZ_BKAG01000015.1"/>
</dbReference>
<sequence length="495" mass="55593">MRKLHLAYISLLVTLGQIMAADTVTDIGDRLEIFVDRALIDTMEGTTLQLGQPRPEEISLKFDQPWESNFSAAYMTVIKDGGTYRLYYRGGTKEPSTMVKAGTEVTCYAESQDGKTWVKPKLGLVEFEGSKDNNIILGPTKLRSSVNFTAMLDDRPGIPAAERYKGVGSGNGREEGLIRFVSPDGIHWKVYSEEIIFAGYKLDSLNVVSWLPAEQCYAIYMRAWSEGGTPGNLKPRDAYRTIGRATSKDFKTWSEPVRMQFKDEPKPRNLYSNATMPYFRAPHVLISMPHRMVSEEVVPRAELEAYKTEIRAIANSIGDVLLMSSRDGTTYDRAFMEAFVRPGMERGAWHARSLFASMGIVPTSADEMSFYVSTNYGIPSHQIRRYSLRTDGFASVHAGYVGGTMITKPIIFSGDKLVLNYWTSAAGIIRVELLDEAGKPLPGYQIGDCAKIIGNELKRIVTWKDKDSLSDLIGKPVRLRFRMTDADLYSFRFER</sequence>
<evidence type="ECO:0000313" key="3">
    <source>
        <dbReference type="Proteomes" id="UP000321577"/>
    </source>
</evidence>
<dbReference type="Gene3D" id="2.115.10.20">
    <property type="entry name" value="Glycosyl hydrolase domain, family 43"/>
    <property type="match status" value="2"/>
</dbReference>
<gene>
    <name evidence="2" type="ORF">BGE01nite_24980</name>
</gene>
<dbReference type="OrthoDB" id="177378at2"/>
<keyword evidence="1" id="KW-0732">Signal</keyword>
<dbReference type="InterPro" id="IPR023296">
    <property type="entry name" value="Glyco_hydro_beta-prop_sf"/>
</dbReference>
<dbReference type="EMBL" id="BKAG01000015">
    <property type="protein sequence ID" value="GEP43207.1"/>
    <property type="molecule type" value="Genomic_DNA"/>
</dbReference>
<comment type="caution">
    <text evidence="2">The sequence shown here is derived from an EMBL/GenBank/DDBJ whole genome shotgun (WGS) entry which is preliminary data.</text>
</comment>
<dbReference type="Proteomes" id="UP000321577">
    <property type="component" value="Unassembled WGS sequence"/>
</dbReference>
<accession>A0A512M8Y9</accession>
<evidence type="ECO:0000256" key="1">
    <source>
        <dbReference type="SAM" id="SignalP"/>
    </source>
</evidence>
<name>A0A512M8Y9_9BACT</name>
<feature type="signal peptide" evidence="1">
    <location>
        <begin position="1"/>
        <end position="20"/>
    </location>
</feature>
<proteinExistence type="predicted"/>